<protein>
    <submittedName>
        <fullName evidence="1">Uncharacterized protein</fullName>
    </submittedName>
</protein>
<sequence length="103" mass="12095">MKNRRSFFVLATRRVLTLAISRIKLLQNKRDLRLKQMRKEIAQFLQVGQEAIARIRVEHLILELNIMATYDILELFCKFVHARIPIIENQNDHPIDISADSPS</sequence>
<dbReference type="Proteomes" id="UP001057402">
    <property type="component" value="Chromosome 3"/>
</dbReference>
<evidence type="ECO:0000313" key="1">
    <source>
        <dbReference type="EMBL" id="KAI4381450.1"/>
    </source>
</evidence>
<dbReference type="EMBL" id="CM042882">
    <property type="protein sequence ID" value="KAI4381450.1"/>
    <property type="molecule type" value="Genomic_DNA"/>
</dbReference>
<name>A0ACB9RQW2_9MYRT</name>
<organism evidence="1 2">
    <name type="scientific">Melastoma candidum</name>
    <dbReference type="NCBI Taxonomy" id="119954"/>
    <lineage>
        <taxon>Eukaryota</taxon>
        <taxon>Viridiplantae</taxon>
        <taxon>Streptophyta</taxon>
        <taxon>Embryophyta</taxon>
        <taxon>Tracheophyta</taxon>
        <taxon>Spermatophyta</taxon>
        <taxon>Magnoliopsida</taxon>
        <taxon>eudicotyledons</taxon>
        <taxon>Gunneridae</taxon>
        <taxon>Pentapetalae</taxon>
        <taxon>rosids</taxon>
        <taxon>malvids</taxon>
        <taxon>Myrtales</taxon>
        <taxon>Melastomataceae</taxon>
        <taxon>Melastomatoideae</taxon>
        <taxon>Melastomateae</taxon>
        <taxon>Melastoma</taxon>
    </lineage>
</organism>
<accession>A0ACB9RQW2</accession>
<keyword evidence="2" id="KW-1185">Reference proteome</keyword>
<evidence type="ECO:0000313" key="2">
    <source>
        <dbReference type="Proteomes" id="UP001057402"/>
    </source>
</evidence>
<comment type="caution">
    <text evidence="1">The sequence shown here is derived from an EMBL/GenBank/DDBJ whole genome shotgun (WGS) entry which is preliminary data.</text>
</comment>
<gene>
    <name evidence="1" type="ORF">MLD38_007520</name>
</gene>
<reference evidence="2" key="1">
    <citation type="journal article" date="2023" name="Front. Plant Sci.">
        <title>Chromosomal-level genome assembly of Melastoma candidum provides insights into trichome evolution.</title>
        <authorList>
            <person name="Zhong Y."/>
            <person name="Wu W."/>
            <person name="Sun C."/>
            <person name="Zou P."/>
            <person name="Liu Y."/>
            <person name="Dai S."/>
            <person name="Zhou R."/>
        </authorList>
    </citation>
    <scope>NUCLEOTIDE SEQUENCE [LARGE SCALE GENOMIC DNA]</scope>
</reference>
<proteinExistence type="predicted"/>